<gene>
    <name evidence="3" type="ORF">UCDDS831_g06378</name>
</gene>
<reference evidence="3 4" key="2">
    <citation type="submission" date="2015-05" db="EMBL/GenBank/DDBJ databases">
        <title>Distinctive expansion of gene families associated with plant cell wall degradation and secondary metabolism in the genomes of grapevine trunk pathogens.</title>
        <authorList>
            <person name="Lawrence D.P."/>
            <person name="Travadon R."/>
            <person name="Rolshausen P.E."/>
            <person name="Baumgartner K."/>
        </authorList>
    </citation>
    <scope>NUCLEOTIDE SEQUENCE [LARGE SCALE GENOMIC DNA]</scope>
    <source>
        <strain evidence="3">DS831</strain>
    </source>
</reference>
<reference evidence="3 4" key="1">
    <citation type="submission" date="2015-03" db="EMBL/GenBank/DDBJ databases">
        <authorList>
            <person name="Morales-Cruz A."/>
            <person name="Amrine K.C."/>
            <person name="Cantu D."/>
        </authorList>
    </citation>
    <scope>NUCLEOTIDE SEQUENCE [LARGE SCALE GENOMIC DNA]</scope>
    <source>
        <strain evidence="3">DS831</strain>
    </source>
</reference>
<protein>
    <submittedName>
        <fullName evidence="3">Putative histidine kinase hhk13p</fullName>
    </submittedName>
</protein>
<dbReference type="AlphaFoldDB" id="A0A0G2GKD4"/>
<evidence type="ECO:0000259" key="2">
    <source>
        <dbReference type="Pfam" id="PF26131"/>
    </source>
</evidence>
<feature type="region of interest" description="Disordered" evidence="1">
    <location>
        <begin position="110"/>
        <end position="135"/>
    </location>
</feature>
<evidence type="ECO:0000313" key="4">
    <source>
        <dbReference type="Proteomes" id="UP000034182"/>
    </source>
</evidence>
<dbReference type="Pfam" id="PF26131">
    <property type="entry name" value="PAS-like"/>
    <property type="match status" value="1"/>
</dbReference>
<comment type="caution">
    <text evidence="3">The sequence shown here is derived from an EMBL/GenBank/DDBJ whole genome shotgun (WGS) entry which is preliminary data.</text>
</comment>
<keyword evidence="3" id="KW-0808">Transferase</keyword>
<accession>A0A0G2GKD4</accession>
<feature type="region of interest" description="Disordered" evidence="1">
    <location>
        <begin position="1"/>
        <end position="80"/>
    </location>
</feature>
<dbReference type="GO" id="GO:0016301">
    <property type="term" value="F:kinase activity"/>
    <property type="evidence" value="ECO:0007669"/>
    <property type="project" value="UniProtKB-KW"/>
</dbReference>
<proteinExistence type="predicted"/>
<feature type="compositionally biased region" description="Polar residues" evidence="1">
    <location>
        <begin position="112"/>
        <end position="124"/>
    </location>
</feature>
<evidence type="ECO:0000256" key="1">
    <source>
        <dbReference type="SAM" id="MobiDB-lite"/>
    </source>
</evidence>
<feature type="domain" description="PAS-like" evidence="2">
    <location>
        <begin position="141"/>
        <end position="260"/>
    </location>
</feature>
<evidence type="ECO:0000313" key="3">
    <source>
        <dbReference type="EMBL" id="KKY17360.1"/>
    </source>
</evidence>
<organism evidence="3 4">
    <name type="scientific">Diplodia seriata</name>
    <dbReference type="NCBI Taxonomy" id="420778"/>
    <lineage>
        <taxon>Eukaryota</taxon>
        <taxon>Fungi</taxon>
        <taxon>Dikarya</taxon>
        <taxon>Ascomycota</taxon>
        <taxon>Pezizomycotina</taxon>
        <taxon>Dothideomycetes</taxon>
        <taxon>Dothideomycetes incertae sedis</taxon>
        <taxon>Botryosphaeriales</taxon>
        <taxon>Botryosphaeriaceae</taxon>
        <taxon>Diplodia</taxon>
    </lineage>
</organism>
<name>A0A0G2GKD4_9PEZI</name>
<sequence length="389" mass="43086">MPLIQSRPPVPPAEKRLLPQQGPAHKHAHNEPLHKRRKLQKRSRHTLDSFDLPAPSFDRKQPPSPLFFSHSKRARPPLPARFSSSEAAARMLSNAREDSGIKTVTLARGTYAGSSPSTRTSVDRSSLPPASPEIRERPDVPRALVNIGIGELLEQDGRPTFIVDLGEPTNYGPGYFQVVFANSALRASIGLLDLVSGKVVHGSQDSATFKAFTHFKTWVLSAVVHGESLDVCIPGMLYGGLSWTIYTIRKKYRVISGNYAASPTPTTTSKEIGFFDWTRLPIDSNLPKHIQFARSVDWASTPLGPIEFWSADLRQMCNLIMASPHPAAMYWGEDLVAIYNEAYILLAGQKHPTLMGQSYKDAWAEIWEDVKDVFASAKTTGQATMKVSW</sequence>
<dbReference type="InterPro" id="IPR058846">
    <property type="entry name" value="PAS-like"/>
</dbReference>
<dbReference type="Proteomes" id="UP000034182">
    <property type="component" value="Unassembled WGS sequence"/>
</dbReference>
<dbReference type="EMBL" id="LAQI01000158">
    <property type="protein sequence ID" value="KKY17360.1"/>
    <property type="molecule type" value="Genomic_DNA"/>
</dbReference>
<feature type="compositionally biased region" description="Basic residues" evidence="1">
    <location>
        <begin position="24"/>
        <end position="44"/>
    </location>
</feature>
<keyword evidence="3" id="KW-0418">Kinase</keyword>